<proteinExistence type="predicted"/>
<feature type="compositionally biased region" description="Low complexity" evidence="1">
    <location>
        <begin position="309"/>
        <end position="326"/>
    </location>
</feature>
<dbReference type="EMBL" id="JAPZBQ010000001">
    <property type="protein sequence ID" value="KAJ5351424.1"/>
    <property type="molecule type" value="Genomic_DNA"/>
</dbReference>
<evidence type="ECO:0000259" key="2">
    <source>
        <dbReference type="PROSITE" id="PS00028"/>
    </source>
</evidence>
<protein>
    <recommendedName>
        <fullName evidence="2">C2H2-type domain-containing protein</fullName>
    </recommendedName>
</protein>
<evidence type="ECO:0000256" key="1">
    <source>
        <dbReference type="SAM" id="MobiDB-lite"/>
    </source>
</evidence>
<accession>A0A9W9R3C8</accession>
<organism evidence="3 4">
    <name type="scientific">Penicillium brevicompactum</name>
    <dbReference type="NCBI Taxonomy" id="5074"/>
    <lineage>
        <taxon>Eukaryota</taxon>
        <taxon>Fungi</taxon>
        <taxon>Dikarya</taxon>
        <taxon>Ascomycota</taxon>
        <taxon>Pezizomycotina</taxon>
        <taxon>Eurotiomycetes</taxon>
        <taxon>Eurotiomycetidae</taxon>
        <taxon>Eurotiales</taxon>
        <taxon>Aspergillaceae</taxon>
        <taxon>Penicillium</taxon>
    </lineage>
</organism>
<feature type="compositionally biased region" description="Basic residues" evidence="1">
    <location>
        <begin position="328"/>
        <end position="338"/>
    </location>
</feature>
<dbReference type="AlphaFoldDB" id="A0A9W9R3C8"/>
<dbReference type="InterPro" id="IPR013087">
    <property type="entry name" value="Znf_C2H2_type"/>
</dbReference>
<comment type="caution">
    <text evidence="3">The sequence shown here is derived from an EMBL/GenBank/DDBJ whole genome shotgun (WGS) entry which is preliminary data.</text>
</comment>
<dbReference type="Proteomes" id="UP001147695">
    <property type="component" value="Unassembled WGS sequence"/>
</dbReference>
<dbReference type="PROSITE" id="PS00028">
    <property type="entry name" value="ZINC_FINGER_C2H2_1"/>
    <property type="match status" value="1"/>
</dbReference>
<feature type="domain" description="C2H2-type" evidence="2">
    <location>
        <begin position="249"/>
        <end position="270"/>
    </location>
</feature>
<name>A0A9W9R3C8_PENBR</name>
<reference evidence="3" key="1">
    <citation type="submission" date="2022-12" db="EMBL/GenBank/DDBJ databases">
        <authorList>
            <person name="Petersen C."/>
        </authorList>
    </citation>
    <scope>NUCLEOTIDE SEQUENCE</scope>
    <source>
        <strain evidence="3">IBT 35673</strain>
    </source>
</reference>
<dbReference type="SMART" id="SM00355">
    <property type="entry name" value="ZnF_C2H2"/>
    <property type="match status" value="3"/>
</dbReference>
<evidence type="ECO:0000313" key="4">
    <source>
        <dbReference type="Proteomes" id="UP001147695"/>
    </source>
</evidence>
<gene>
    <name evidence="3" type="ORF">N7452_000398</name>
</gene>
<reference evidence="3" key="2">
    <citation type="journal article" date="2023" name="IMA Fungus">
        <title>Comparative genomic study of the Penicillium genus elucidates a diverse pangenome and 15 lateral gene transfer events.</title>
        <authorList>
            <person name="Petersen C."/>
            <person name="Sorensen T."/>
            <person name="Nielsen M.R."/>
            <person name="Sondergaard T.E."/>
            <person name="Sorensen J.L."/>
            <person name="Fitzpatrick D.A."/>
            <person name="Frisvad J.C."/>
            <person name="Nielsen K.L."/>
        </authorList>
    </citation>
    <scope>NUCLEOTIDE SEQUENCE</scope>
    <source>
        <strain evidence="3">IBT 35673</strain>
    </source>
</reference>
<evidence type="ECO:0000313" key="3">
    <source>
        <dbReference type="EMBL" id="KAJ5351424.1"/>
    </source>
</evidence>
<feature type="region of interest" description="Disordered" evidence="1">
    <location>
        <begin position="309"/>
        <end position="354"/>
    </location>
</feature>
<sequence>MAAVRPHPDMGLWNDQSLDINAPGTMEHVYLSFLDYAGDISSHNKIAVFLARSSSGQREEKNDFLRSSLRYTQEAYEDHYGPLHCQDSDVRLYTFVHGSNDPFRPGGETRTYFANLRAELNNRNASLLLIANGWDGLTTNQHSFFEIFEGWGEKITYRIYADDTPCGDRLFFEASIEQTCQLINGDRILDSVDSDSECSLEHSTARYFRMMCGISDWKAFMGFDHNEMHALTDRRNTPKEMRSQFKYECDECKMLLRTSRDLCIHKNHRHKVYIDPDANLTCPGCNECFKRKDYRDRHLKKCRMNSDADGSLLGDSSSASTDSNLSQQKRKRAKRGTRLRVPLPEDQPQGSDNGLLTYRQLQSEHAIHLPRLKVDLEERCNSEVDLMYKGELFCRYPGCQSVVRYSEPTKLRVHYGRVHQFTYQQSSYGKLNPVDQEMQEGGLAWLAKCCQLGMESAG</sequence>